<dbReference type="Proteomes" id="UP000015241">
    <property type="component" value="Unassembled WGS sequence"/>
</dbReference>
<organism evidence="1 2">
    <name type="scientific">Fomitopsis schrenkii</name>
    <name type="common">Brown rot fungus</name>
    <dbReference type="NCBI Taxonomy" id="2126942"/>
    <lineage>
        <taxon>Eukaryota</taxon>
        <taxon>Fungi</taxon>
        <taxon>Dikarya</taxon>
        <taxon>Basidiomycota</taxon>
        <taxon>Agaricomycotina</taxon>
        <taxon>Agaricomycetes</taxon>
        <taxon>Polyporales</taxon>
        <taxon>Fomitopsis</taxon>
    </lineage>
</organism>
<keyword evidence="2" id="KW-1185">Reference proteome</keyword>
<sequence length="78" mass="9004">MTDMPRVYTGARAREHRNIVLVLTLPIRGQWMRQRQRPMVTRRCNLHPTSGGPAQEAFIDVHTRFIDASWASAAMRSE</sequence>
<dbReference type="AlphaFoldDB" id="S8EMT1"/>
<evidence type="ECO:0000313" key="2">
    <source>
        <dbReference type="Proteomes" id="UP000015241"/>
    </source>
</evidence>
<accession>S8EMT1</accession>
<name>S8EMT1_FOMSC</name>
<gene>
    <name evidence="1" type="ORF">FOMPIDRAFT_158137</name>
</gene>
<evidence type="ECO:0000313" key="1">
    <source>
        <dbReference type="EMBL" id="EPT04649.1"/>
    </source>
</evidence>
<dbReference type="InParanoid" id="S8EMT1"/>
<reference evidence="1 2" key="1">
    <citation type="journal article" date="2012" name="Science">
        <title>The Paleozoic origin of enzymatic lignin decomposition reconstructed from 31 fungal genomes.</title>
        <authorList>
            <person name="Floudas D."/>
            <person name="Binder M."/>
            <person name="Riley R."/>
            <person name="Barry K."/>
            <person name="Blanchette R.A."/>
            <person name="Henrissat B."/>
            <person name="Martinez A.T."/>
            <person name="Otillar R."/>
            <person name="Spatafora J.W."/>
            <person name="Yadav J.S."/>
            <person name="Aerts A."/>
            <person name="Benoit I."/>
            <person name="Boyd A."/>
            <person name="Carlson A."/>
            <person name="Copeland A."/>
            <person name="Coutinho P.M."/>
            <person name="de Vries R.P."/>
            <person name="Ferreira P."/>
            <person name="Findley K."/>
            <person name="Foster B."/>
            <person name="Gaskell J."/>
            <person name="Glotzer D."/>
            <person name="Gorecki P."/>
            <person name="Heitman J."/>
            <person name="Hesse C."/>
            <person name="Hori C."/>
            <person name="Igarashi K."/>
            <person name="Jurgens J.A."/>
            <person name="Kallen N."/>
            <person name="Kersten P."/>
            <person name="Kohler A."/>
            <person name="Kuees U."/>
            <person name="Kumar T.K.A."/>
            <person name="Kuo A."/>
            <person name="LaButti K."/>
            <person name="Larrondo L.F."/>
            <person name="Lindquist E."/>
            <person name="Ling A."/>
            <person name="Lombard V."/>
            <person name="Lucas S."/>
            <person name="Lundell T."/>
            <person name="Martin R."/>
            <person name="McLaughlin D.J."/>
            <person name="Morgenstern I."/>
            <person name="Morin E."/>
            <person name="Murat C."/>
            <person name="Nagy L.G."/>
            <person name="Nolan M."/>
            <person name="Ohm R.A."/>
            <person name="Patyshakuliyeva A."/>
            <person name="Rokas A."/>
            <person name="Ruiz-Duenas F.J."/>
            <person name="Sabat G."/>
            <person name="Salamov A."/>
            <person name="Samejima M."/>
            <person name="Schmutz J."/>
            <person name="Slot J.C."/>
            <person name="St John F."/>
            <person name="Stenlid J."/>
            <person name="Sun H."/>
            <person name="Sun S."/>
            <person name="Syed K."/>
            <person name="Tsang A."/>
            <person name="Wiebenga A."/>
            <person name="Young D."/>
            <person name="Pisabarro A."/>
            <person name="Eastwood D.C."/>
            <person name="Martin F."/>
            <person name="Cullen D."/>
            <person name="Grigoriev I.V."/>
            <person name="Hibbett D.S."/>
        </authorList>
    </citation>
    <scope>NUCLEOTIDE SEQUENCE</scope>
    <source>
        <strain evidence="2">FP-58527</strain>
    </source>
</reference>
<protein>
    <submittedName>
        <fullName evidence="1">Uncharacterized protein</fullName>
    </submittedName>
</protein>
<dbReference type="HOGENOM" id="CLU_2622066_0_0_1"/>
<dbReference type="EMBL" id="KE504126">
    <property type="protein sequence ID" value="EPT04649.1"/>
    <property type="molecule type" value="Genomic_DNA"/>
</dbReference>
<proteinExistence type="predicted"/>